<keyword evidence="5" id="KW-1133">Transmembrane helix</keyword>
<dbReference type="EMBL" id="SLXT01000067">
    <property type="protein sequence ID" value="TCP53959.1"/>
    <property type="molecule type" value="Genomic_DNA"/>
</dbReference>
<dbReference type="PANTHER" id="PTHR30386:SF27">
    <property type="entry name" value="MEMBRANE FUSION PROTEIN (MFP) FAMILY PROTEIN"/>
    <property type="match status" value="1"/>
</dbReference>
<organism evidence="8 9">
    <name type="scientific">Heliophilum fasciatum</name>
    <dbReference type="NCBI Taxonomy" id="35700"/>
    <lineage>
        <taxon>Bacteria</taxon>
        <taxon>Bacillati</taxon>
        <taxon>Bacillota</taxon>
        <taxon>Clostridia</taxon>
        <taxon>Eubacteriales</taxon>
        <taxon>Heliobacteriaceae</taxon>
        <taxon>Heliophilum</taxon>
    </lineage>
</organism>
<reference evidence="8 9" key="1">
    <citation type="submission" date="2019-03" db="EMBL/GenBank/DDBJ databases">
        <title>Genomic Encyclopedia of Type Strains, Phase IV (KMG-IV): sequencing the most valuable type-strain genomes for metagenomic binning, comparative biology and taxonomic classification.</title>
        <authorList>
            <person name="Goeker M."/>
        </authorList>
    </citation>
    <scope>NUCLEOTIDE SEQUENCE [LARGE SCALE GENOMIC DNA]</scope>
    <source>
        <strain evidence="8 9">DSM 11170</strain>
    </source>
</reference>
<accession>A0A4R2QXR6</accession>
<dbReference type="GO" id="GO:0016020">
    <property type="term" value="C:membrane"/>
    <property type="evidence" value="ECO:0007669"/>
    <property type="project" value="UniProtKB-SubCell"/>
</dbReference>
<keyword evidence="3" id="KW-0813">Transport</keyword>
<evidence type="ECO:0000256" key="5">
    <source>
        <dbReference type="ARBA" id="ARBA00022989"/>
    </source>
</evidence>
<keyword evidence="6" id="KW-0472">Membrane</keyword>
<gene>
    <name evidence="8" type="ORF">EDD73_1671</name>
</gene>
<evidence type="ECO:0000256" key="2">
    <source>
        <dbReference type="ARBA" id="ARBA00009477"/>
    </source>
</evidence>
<dbReference type="RefSeq" id="WP_243116953.1">
    <property type="nucleotide sequence ID" value="NZ_JAOQNU010000069.1"/>
</dbReference>
<evidence type="ECO:0000313" key="9">
    <source>
        <dbReference type="Proteomes" id="UP000294813"/>
    </source>
</evidence>
<keyword evidence="4" id="KW-0812">Transmembrane</keyword>
<proteinExistence type="inferred from homology"/>
<dbReference type="GO" id="GO:0009306">
    <property type="term" value="P:protein secretion"/>
    <property type="evidence" value="ECO:0007669"/>
    <property type="project" value="InterPro"/>
</dbReference>
<evidence type="ECO:0000256" key="6">
    <source>
        <dbReference type="ARBA" id="ARBA00023136"/>
    </source>
</evidence>
<dbReference type="PROSITE" id="PS00543">
    <property type="entry name" value="HLYD_FAMILY"/>
    <property type="match status" value="1"/>
</dbReference>
<sequence length="93" mass="10275">MEVTLDTFPFQKYGTLPGKLLSIIPDAYDDPQLGPVYKIMVGLDQMSLVVDGQKMPVAPGMTVSTKIKTGKRRIIGFFLSPIVKYAKESLAIR</sequence>
<evidence type="ECO:0000259" key="7">
    <source>
        <dbReference type="Pfam" id="PF26002"/>
    </source>
</evidence>
<evidence type="ECO:0000313" key="8">
    <source>
        <dbReference type="EMBL" id="TCP53959.1"/>
    </source>
</evidence>
<dbReference type="PANTHER" id="PTHR30386">
    <property type="entry name" value="MEMBRANE FUSION SUBUNIT OF EMRAB-TOLC MULTIDRUG EFFLUX PUMP"/>
    <property type="match status" value="1"/>
</dbReference>
<dbReference type="Proteomes" id="UP000294813">
    <property type="component" value="Unassembled WGS sequence"/>
</dbReference>
<dbReference type="InterPro" id="IPR006144">
    <property type="entry name" value="Secretion_HlyD_CS"/>
</dbReference>
<protein>
    <recommendedName>
        <fullName evidence="7">AprE-like beta-barrel domain-containing protein</fullName>
    </recommendedName>
</protein>
<dbReference type="InterPro" id="IPR050739">
    <property type="entry name" value="MFP"/>
</dbReference>
<evidence type="ECO:0000256" key="3">
    <source>
        <dbReference type="ARBA" id="ARBA00022448"/>
    </source>
</evidence>
<keyword evidence="9" id="KW-1185">Reference proteome</keyword>
<evidence type="ECO:0000256" key="4">
    <source>
        <dbReference type="ARBA" id="ARBA00022692"/>
    </source>
</evidence>
<dbReference type="AlphaFoldDB" id="A0A4R2QXR6"/>
<comment type="subcellular location">
    <subcellularLocation>
        <location evidence="1">Membrane</location>
        <topology evidence="1">Single-pass membrane protein</topology>
    </subcellularLocation>
</comment>
<dbReference type="Pfam" id="PF26002">
    <property type="entry name" value="Beta-barrel_AprE"/>
    <property type="match status" value="1"/>
</dbReference>
<dbReference type="InterPro" id="IPR058982">
    <property type="entry name" value="Beta-barrel_AprE"/>
</dbReference>
<dbReference type="PRINTS" id="PR01490">
    <property type="entry name" value="RTXTOXIND"/>
</dbReference>
<comment type="similarity">
    <text evidence="2">Belongs to the membrane fusion protein (MFP) (TC 8.A.1) family.</text>
</comment>
<name>A0A4R2QXR6_9FIRM</name>
<comment type="caution">
    <text evidence="8">The sequence shown here is derived from an EMBL/GenBank/DDBJ whole genome shotgun (WGS) entry which is preliminary data.</text>
</comment>
<feature type="domain" description="AprE-like beta-barrel" evidence="7">
    <location>
        <begin position="2"/>
        <end position="70"/>
    </location>
</feature>
<evidence type="ECO:0000256" key="1">
    <source>
        <dbReference type="ARBA" id="ARBA00004167"/>
    </source>
</evidence>